<dbReference type="PANTHER" id="PTHR30329">
    <property type="entry name" value="STATOR ELEMENT OF FLAGELLAR MOTOR COMPLEX"/>
    <property type="match status" value="1"/>
</dbReference>
<dbReference type="InterPro" id="IPR050330">
    <property type="entry name" value="Bact_OuterMem_StrucFunc"/>
</dbReference>
<dbReference type="PROSITE" id="PS51123">
    <property type="entry name" value="OMPA_2"/>
    <property type="match status" value="1"/>
</dbReference>
<dbReference type="InterPro" id="IPR006690">
    <property type="entry name" value="OMPA-like_CS"/>
</dbReference>
<evidence type="ECO:0000256" key="1">
    <source>
        <dbReference type="ARBA" id="ARBA00004442"/>
    </source>
</evidence>
<accession>A0ABR7X557</accession>
<feature type="domain" description="OmpA-like" evidence="6">
    <location>
        <begin position="94"/>
        <end position="213"/>
    </location>
</feature>
<keyword evidence="5" id="KW-1133">Transmembrane helix</keyword>
<name>A0ABR7X557_9SPHI</name>
<reference evidence="7 8" key="1">
    <citation type="submission" date="2020-09" db="EMBL/GenBank/DDBJ databases">
        <title>Novel species of Mucilaginibacter isolated from a glacier on the Tibetan Plateau.</title>
        <authorList>
            <person name="Liu Q."/>
            <person name="Xin Y.-H."/>
        </authorList>
    </citation>
    <scope>NUCLEOTIDE SEQUENCE [LARGE SCALE GENOMIC DNA]</scope>
    <source>
        <strain evidence="7 8">CGMCC 1.13878</strain>
    </source>
</reference>
<evidence type="ECO:0000256" key="2">
    <source>
        <dbReference type="ARBA" id="ARBA00023136"/>
    </source>
</evidence>
<dbReference type="InterPro" id="IPR036737">
    <property type="entry name" value="OmpA-like_sf"/>
</dbReference>
<protein>
    <submittedName>
        <fullName evidence="7">OmpA family protein</fullName>
    </submittedName>
</protein>
<dbReference type="RefSeq" id="WP_191174602.1">
    <property type="nucleotide sequence ID" value="NZ_JACWMW010000001.1"/>
</dbReference>
<organism evidence="7 8">
    <name type="scientific">Mucilaginibacter rigui</name>
    <dbReference type="NCBI Taxonomy" id="534635"/>
    <lineage>
        <taxon>Bacteria</taxon>
        <taxon>Pseudomonadati</taxon>
        <taxon>Bacteroidota</taxon>
        <taxon>Sphingobacteriia</taxon>
        <taxon>Sphingobacteriales</taxon>
        <taxon>Sphingobacteriaceae</taxon>
        <taxon>Mucilaginibacter</taxon>
    </lineage>
</organism>
<evidence type="ECO:0000259" key="6">
    <source>
        <dbReference type="PROSITE" id="PS51123"/>
    </source>
</evidence>
<keyword evidence="8" id="KW-1185">Reference proteome</keyword>
<dbReference type="Gene3D" id="3.30.1330.60">
    <property type="entry name" value="OmpA-like domain"/>
    <property type="match status" value="1"/>
</dbReference>
<gene>
    <name evidence="7" type="ORF">IDJ75_05630</name>
</gene>
<evidence type="ECO:0000313" key="7">
    <source>
        <dbReference type="EMBL" id="MBD1384750.1"/>
    </source>
</evidence>
<dbReference type="InterPro" id="IPR006664">
    <property type="entry name" value="OMP_bac"/>
</dbReference>
<sequence length="216" mass="23321">MAQLDVQPKRKSSVFIWIIFAILAIAAAVLLYRGCNRSAPIRVDSTDTVKKDSAKTDSNVIVTTQPDWNAIDFNIPKASLDEVTDSAIIVRGNDKYTIYSLGENILFPPNKSTLQSTAAGKLHQVAASLLKRYETSEIAIYGHADSIGSAGDNKALGANRANAVRDWLVNEGHLSGAKITVHSLGEQKPVATNATEKGRAQNRSVEIVAYTGVEKK</sequence>
<evidence type="ECO:0000313" key="8">
    <source>
        <dbReference type="Proteomes" id="UP000618754"/>
    </source>
</evidence>
<dbReference type="InterPro" id="IPR006665">
    <property type="entry name" value="OmpA-like"/>
</dbReference>
<dbReference type="EMBL" id="JACWMW010000001">
    <property type="protein sequence ID" value="MBD1384750.1"/>
    <property type="molecule type" value="Genomic_DNA"/>
</dbReference>
<dbReference type="Proteomes" id="UP000618754">
    <property type="component" value="Unassembled WGS sequence"/>
</dbReference>
<evidence type="ECO:0000256" key="4">
    <source>
        <dbReference type="PROSITE-ProRule" id="PRU00473"/>
    </source>
</evidence>
<dbReference type="SUPFAM" id="SSF103088">
    <property type="entry name" value="OmpA-like"/>
    <property type="match status" value="1"/>
</dbReference>
<comment type="caution">
    <text evidence="7">The sequence shown here is derived from an EMBL/GenBank/DDBJ whole genome shotgun (WGS) entry which is preliminary data.</text>
</comment>
<dbReference type="PRINTS" id="PR01021">
    <property type="entry name" value="OMPADOMAIN"/>
</dbReference>
<keyword evidence="5" id="KW-0812">Transmembrane</keyword>
<proteinExistence type="predicted"/>
<evidence type="ECO:0000256" key="5">
    <source>
        <dbReference type="SAM" id="Phobius"/>
    </source>
</evidence>
<dbReference type="Pfam" id="PF00691">
    <property type="entry name" value="OmpA"/>
    <property type="match status" value="1"/>
</dbReference>
<evidence type="ECO:0000256" key="3">
    <source>
        <dbReference type="ARBA" id="ARBA00023237"/>
    </source>
</evidence>
<comment type="subcellular location">
    <subcellularLocation>
        <location evidence="1">Cell outer membrane</location>
    </subcellularLocation>
</comment>
<dbReference type="CDD" id="cd07185">
    <property type="entry name" value="OmpA_C-like"/>
    <property type="match status" value="1"/>
</dbReference>
<dbReference type="PANTHER" id="PTHR30329:SF21">
    <property type="entry name" value="LIPOPROTEIN YIAD-RELATED"/>
    <property type="match status" value="1"/>
</dbReference>
<dbReference type="PROSITE" id="PS01068">
    <property type="entry name" value="OMPA_1"/>
    <property type="match status" value="1"/>
</dbReference>
<feature type="transmembrane region" description="Helical" evidence="5">
    <location>
        <begin position="14"/>
        <end position="32"/>
    </location>
</feature>
<keyword evidence="2 4" id="KW-0472">Membrane</keyword>
<keyword evidence="3" id="KW-0998">Cell outer membrane</keyword>